<feature type="transmembrane region" description="Helical" evidence="6">
    <location>
        <begin position="147"/>
        <end position="170"/>
    </location>
</feature>
<name>A0ABV9DW55_9ACTN</name>
<keyword evidence="4 6" id="KW-1133">Transmembrane helix</keyword>
<proteinExistence type="predicted"/>
<comment type="subcellular location">
    <subcellularLocation>
        <location evidence="1">Cell membrane</location>
        <topology evidence="1">Multi-pass membrane protein</topology>
    </subcellularLocation>
</comment>
<evidence type="ECO:0000256" key="5">
    <source>
        <dbReference type="ARBA" id="ARBA00023136"/>
    </source>
</evidence>
<feature type="transmembrane region" description="Helical" evidence="6">
    <location>
        <begin position="41"/>
        <end position="69"/>
    </location>
</feature>
<feature type="transmembrane region" description="Helical" evidence="6">
    <location>
        <begin position="75"/>
        <end position="93"/>
    </location>
</feature>
<gene>
    <name evidence="7" type="ORF">ACFO4E_10260</name>
</gene>
<evidence type="ECO:0000256" key="6">
    <source>
        <dbReference type="SAM" id="Phobius"/>
    </source>
</evidence>
<sequence length="210" mass="21799">MPEPHSIALFALAALVLLLAPGPNFVYILTRSISQGPRAGVISALGVELGTLVHVGAAAVGLSSLLAASAPAFDIVRYIGAAYLIYLGIRAIWGREDIGLEPTEASPRAGLRLLRDGVLVNVFNPKVALFFLAFLPQFVDPAQGSAAGQILVFGALMAAMGLCVDLAFALGGGRVGRWLRRHPVVAARQHYAVGGVYLSMGAAAALSGRD</sequence>
<organism evidence="7 8">
    <name type="scientific">Nocardiopsis mangrovi</name>
    <dbReference type="NCBI Taxonomy" id="1179818"/>
    <lineage>
        <taxon>Bacteria</taxon>
        <taxon>Bacillati</taxon>
        <taxon>Actinomycetota</taxon>
        <taxon>Actinomycetes</taxon>
        <taxon>Streptosporangiales</taxon>
        <taxon>Nocardiopsidaceae</taxon>
        <taxon>Nocardiopsis</taxon>
    </lineage>
</organism>
<evidence type="ECO:0000256" key="2">
    <source>
        <dbReference type="ARBA" id="ARBA00022475"/>
    </source>
</evidence>
<dbReference type="PANTHER" id="PTHR30086:SF20">
    <property type="entry name" value="ARGININE EXPORTER PROTEIN ARGO-RELATED"/>
    <property type="match status" value="1"/>
</dbReference>
<evidence type="ECO:0000313" key="8">
    <source>
        <dbReference type="Proteomes" id="UP001595923"/>
    </source>
</evidence>
<dbReference type="Proteomes" id="UP001595923">
    <property type="component" value="Unassembled WGS sequence"/>
</dbReference>
<keyword evidence="5 6" id="KW-0472">Membrane</keyword>
<dbReference type="RefSeq" id="WP_378573275.1">
    <property type="nucleotide sequence ID" value="NZ_JBHSFQ010000007.1"/>
</dbReference>
<accession>A0ABV9DW55</accession>
<evidence type="ECO:0000256" key="1">
    <source>
        <dbReference type="ARBA" id="ARBA00004651"/>
    </source>
</evidence>
<feature type="transmembrane region" description="Helical" evidence="6">
    <location>
        <begin position="113"/>
        <end position="135"/>
    </location>
</feature>
<dbReference type="InterPro" id="IPR001123">
    <property type="entry name" value="LeuE-type"/>
</dbReference>
<dbReference type="EMBL" id="JBHSFQ010000007">
    <property type="protein sequence ID" value="MFC4562238.1"/>
    <property type="molecule type" value="Genomic_DNA"/>
</dbReference>
<comment type="caution">
    <text evidence="7">The sequence shown here is derived from an EMBL/GenBank/DDBJ whole genome shotgun (WGS) entry which is preliminary data.</text>
</comment>
<dbReference type="PIRSF" id="PIRSF006324">
    <property type="entry name" value="LeuE"/>
    <property type="match status" value="1"/>
</dbReference>
<keyword evidence="2" id="KW-1003">Cell membrane</keyword>
<keyword evidence="8" id="KW-1185">Reference proteome</keyword>
<keyword evidence="3 6" id="KW-0812">Transmembrane</keyword>
<reference evidence="8" key="1">
    <citation type="journal article" date="2019" name="Int. J. Syst. Evol. Microbiol.">
        <title>The Global Catalogue of Microorganisms (GCM) 10K type strain sequencing project: providing services to taxonomists for standard genome sequencing and annotation.</title>
        <authorList>
            <consortium name="The Broad Institute Genomics Platform"/>
            <consortium name="The Broad Institute Genome Sequencing Center for Infectious Disease"/>
            <person name="Wu L."/>
            <person name="Ma J."/>
        </authorList>
    </citation>
    <scope>NUCLEOTIDE SEQUENCE [LARGE SCALE GENOMIC DNA]</scope>
    <source>
        <strain evidence="8">XZYJ18</strain>
    </source>
</reference>
<dbReference type="Pfam" id="PF01810">
    <property type="entry name" value="LysE"/>
    <property type="match status" value="1"/>
</dbReference>
<evidence type="ECO:0000256" key="3">
    <source>
        <dbReference type="ARBA" id="ARBA00022692"/>
    </source>
</evidence>
<feature type="transmembrane region" description="Helical" evidence="6">
    <location>
        <begin position="191"/>
        <end position="208"/>
    </location>
</feature>
<evidence type="ECO:0000313" key="7">
    <source>
        <dbReference type="EMBL" id="MFC4562238.1"/>
    </source>
</evidence>
<evidence type="ECO:0000256" key="4">
    <source>
        <dbReference type="ARBA" id="ARBA00022989"/>
    </source>
</evidence>
<dbReference type="PANTHER" id="PTHR30086">
    <property type="entry name" value="ARGININE EXPORTER PROTEIN ARGO"/>
    <property type="match status" value="1"/>
</dbReference>
<feature type="transmembrane region" description="Helical" evidence="6">
    <location>
        <begin position="6"/>
        <end position="29"/>
    </location>
</feature>
<protein>
    <submittedName>
        <fullName evidence="7">LysE family translocator</fullName>
    </submittedName>
</protein>